<reference evidence="6" key="1">
    <citation type="submission" date="2017-02" db="EMBL/GenBank/DDBJ databases">
        <authorList>
            <person name="Tafer H."/>
            <person name="Lopandic K."/>
        </authorList>
    </citation>
    <scope>NUCLEOTIDE SEQUENCE [LARGE SCALE GENOMIC DNA]</scope>
    <source>
        <strain evidence="6">CBS 366.77</strain>
    </source>
</reference>
<dbReference type="GO" id="GO:0003712">
    <property type="term" value="F:transcription coregulator activity"/>
    <property type="evidence" value="ECO:0007669"/>
    <property type="project" value="InterPro"/>
</dbReference>
<evidence type="ECO:0000256" key="3">
    <source>
        <dbReference type="SAM" id="MobiDB-lite"/>
    </source>
</evidence>
<dbReference type="STRING" id="2070753.A0A3A3A8X1"/>
<dbReference type="InterPro" id="IPR036546">
    <property type="entry name" value="MED15_KIX"/>
</dbReference>
<protein>
    <submittedName>
        <fullName evidence="5">Mediator complex subunit 15</fullName>
    </submittedName>
</protein>
<keyword evidence="2" id="KW-0539">Nucleus</keyword>
<evidence type="ECO:0000256" key="2">
    <source>
        <dbReference type="ARBA" id="ARBA00023242"/>
    </source>
</evidence>
<feature type="compositionally biased region" description="Low complexity" evidence="3">
    <location>
        <begin position="842"/>
        <end position="867"/>
    </location>
</feature>
<feature type="region of interest" description="Disordered" evidence="3">
    <location>
        <begin position="1268"/>
        <end position="1354"/>
    </location>
</feature>
<feature type="domain" description="Mediator complex subunit 15 KIX" evidence="4">
    <location>
        <begin position="39"/>
        <end position="114"/>
    </location>
</feature>
<feature type="region of interest" description="Disordered" evidence="3">
    <location>
        <begin position="1083"/>
        <end position="1202"/>
    </location>
</feature>
<evidence type="ECO:0000313" key="6">
    <source>
        <dbReference type="Proteomes" id="UP000266188"/>
    </source>
</evidence>
<feature type="compositionally biased region" description="Low complexity" evidence="3">
    <location>
        <begin position="621"/>
        <end position="634"/>
    </location>
</feature>
<proteinExistence type="predicted"/>
<feature type="compositionally biased region" description="Low complexity" evidence="3">
    <location>
        <begin position="578"/>
        <end position="593"/>
    </location>
</feature>
<keyword evidence="6" id="KW-1185">Reference proteome</keyword>
<feature type="compositionally biased region" description="Low complexity" evidence="3">
    <location>
        <begin position="1289"/>
        <end position="1298"/>
    </location>
</feature>
<feature type="region of interest" description="Disordered" evidence="3">
    <location>
        <begin position="1402"/>
        <end position="1426"/>
    </location>
</feature>
<dbReference type="OrthoDB" id="3918840at2759"/>
<dbReference type="Pfam" id="PF05397">
    <property type="entry name" value="Med15_fungi"/>
    <property type="match status" value="1"/>
</dbReference>
<evidence type="ECO:0000256" key="1">
    <source>
        <dbReference type="ARBA" id="ARBA00004123"/>
    </source>
</evidence>
<evidence type="ECO:0000259" key="4">
    <source>
        <dbReference type="Pfam" id="PF16987"/>
    </source>
</evidence>
<dbReference type="EMBL" id="MVGC01000022">
    <property type="protein sequence ID" value="RJE26425.1"/>
    <property type="molecule type" value="Genomic_DNA"/>
</dbReference>
<evidence type="ECO:0000313" key="5">
    <source>
        <dbReference type="EMBL" id="RJE26425.1"/>
    </source>
</evidence>
<comment type="caution">
    <text evidence="5">The sequence shown here is derived from an EMBL/GenBank/DDBJ whole genome shotgun (WGS) entry which is preliminary data.</text>
</comment>
<dbReference type="Proteomes" id="UP000266188">
    <property type="component" value="Unassembled WGS sequence"/>
</dbReference>
<feature type="region of interest" description="Disordered" evidence="3">
    <location>
        <begin position="410"/>
        <end position="535"/>
    </location>
</feature>
<comment type="subcellular location">
    <subcellularLocation>
        <location evidence="1">Nucleus</location>
    </subcellularLocation>
</comment>
<feature type="compositionally biased region" description="Low complexity" evidence="3">
    <location>
        <begin position="602"/>
        <end position="613"/>
    </location>
</feature>
<feature type="compositionally biased region" description="Low complexity" evidence="3">
    <location>
        <begin position="1123"/>
        <end position="1135"/>
    </location>
</feature>
<sequence>MPGGAKPQGQMQLPQKNENQQVLINHVAQALQAQGPFSGWRAEFPVKDRALKVYQMITSLRLIQPRIDMQNAAQAALTFEQKAFKDAREKADYEKECTEKLLHIRDTRARQAAAMQSGMVPQGALAPGMPGVAQNQAQNAFAQHMNRPVQTSPISGQPQMSMGMNDPHQQAALQQQRQQQQQSQSQAILQQQRAQQRPGGTAPLTDDLNTLSAQEYDHVCRLATQMLAKTSPDHMEKIKMNLQNMTPEQRQYLARRNMDPITYFFRSQALTHMRRHKRSRMEMARAQNAGLDSNNPAMMGDPMMNPQQRQAFQNMVNLQRNSAFPMSGQPGLDPSSFIGNVENIQGQQVDGLRSQEAGQLVVPASSSQMNQQPFTTQQNMFQMGQQLGQNGQANMNGTGISPQFIPQHLSNQAAQQDRSQQAQPFQGQPQGQAQAQARAQAAHKAQMGMSSQTGQTNPQLPQQLPQQGHGMSMLNRPMAPGQMSPAQVAAQARPPSRPAGMGQHPGGVQPMAGQPGMQSRPQIPPGLPPAAQEQLAQMSPEQLNAFLLNQQRRALANSQATRANAAQQSIPMHQNLSQPGQGPQMNNGQIGNNHNMRSSISLQQQLAAMGGQQPNHLLHGQQPSLQQQQQQRQQELMKMHLLRQPNGGGIEMTPEQVKEMDRLNFPPSILNNNPNMNTPALKNIKTWGQLKQFASSHALGGLDMPKLMALQKLHLTQLLSQGKEIGRNVETSGQNQGLPTHPLQGQPQPFMNPQNFQAGQQPFPINMPQMRPITANDIQMARQRFGAQAQNYTDEQIREVLHKHRQRQFMQMAQSRAAQANAVQGMNQNPSAPQVSPPPAPVSQGTAQVKQQPQPQPSTSQPGPQVQNAKGPAAKSTKGPGKQSSKRKSNNDETTDVENAAAQKTVQVPPSGAPRPGMPFTREQLAAMTPQQRSQLEAHMRRPQGQQRAPISRASADEAWNNLPEKIRQLYNDIAKNLPVGEPLTIAPEQKAAMMQQLRESTDMLGRMDTLVQWFAKIPGQEKNVRSLLLMRIQLMRQFKPGPDWTLNGQFTIAPEYLSGTINYIKKLFHAMITRVNQQQNLPAGQRPNVTQGPSPIANQNNIPPLNASNLQQHQQRQEALQRARRASGQSASGSTTVPQPPFGAPSPQGVPHAYGPGSFPPEKLKLPPPKKRKQSHAGAVSPGTPTSKVQGTKPEVKPNATQLTGPYKCSVPECQHHYQGFVTQPALSKHIEENHKAEEPITDPLEYAIESFRIALIKDDKKVAGIPQAPNKQGAAASPVKPQVKTEGTTPATGATPMGRVSSQIGLKSDSPASNQHLTPRTSSGKAPTSAVKQTPSKDGKTVGGNAAADTATKDPWADCDISLEAIHEAYIGIRDGCIPWLSVDPKDESSSADIFTKIQSKDTPDSVETGVATQTPRESDTSKDDDLVKIEGVPEDSWVPVDWSSLPSRFEDRLLMNESWEDMDWETIERKDAEMNVDDGGTLVYAM</sequence>
<accession>A0A3A3A8X1</accession>
<gene>
    <name evidence="5" type="ORF">PHISCL_01226</name>
</gene>
<dbReference type="GO" id="GO:0006357">
    <property type="term" value="P:regulation of transcription by RNA polymerase II"/>
    <property type="evidence" value="ECO:0007669"/>
    <property type="project" value="InterPro"/>
</dbReference>
<feature type="region of interest" description="Disordered" evidence="3">
    <location>
        <begin position="573"/>
        <end position="634"/>
    </location>
</feature>
<feature type="compositionally biased region" description="Low complexity" evidence="3">
    <location>
        <begin position="169"/>
        <end position="196"/>
    </location>
</feature>
<dbReference type="Pfam" id="PF16987">
    <property type="entry name" value="KIX_2"/>
    <property type="match status" value="1"/>
</dbReference>
<feature type="compositionally biased region" description="Low complexity" evidence="3">
    <location>
        <begin position="412"/>
        <end position="468"/>
    </location>
</feature>
<dbReference type="InterPro" id="IPR008626">
    <property type="entry name" value="Mediator_Med15_fun"/>
</dbReference>
<feature type="region of interest" description="Disordered" evidence="3">
    <location>
        <begin position="149"/>
        <end position="207"/>
    </location>
</feature>
<feature type="compositionally biased region" description="Polar residues" evidence="3">
    <location>
        <begin position="808"/>
        <end position="826"/>
    </location>
</feature>
<feature type="compositionally biased region" description="Polar residues" evidence="3">
    <location>
        <begin position="1083"/>
        <end position="1111"/>
    </location>
</feature>
<dbReference type="GO" id="GO:0016592">
    <property type="term" value="C:mediator complex"/>
    <property type="evidence" value="ECO:0007669"/>
    <property type="project" value="InterPro"/>
</dbReference>
<organism evidence="5 6">
    <name type="scientific">Aspergillus sclerotialis</name>
    <dbReference type="NCBI Taxonomy" id="2070753"/>
    <lineage>
        <taxon>Eukaryota</taxon>
        <taxon>Fungi</taxon>
        <taxon>Dikarya</taxon>
        <taxon>Ascomycota</taxon>
        <taxon>Pezizomycotina</taxon>
        <taxon>Eurotiomycetes</taxon>
        <taxon>Eurotiomycetidae</taxon>
        <taxon>Eurotiales</taxon>
        <taxon>Aspergillaceae</taxon>
        <taxon>Aspergillus</taxon>
        <taxon>Aspergillus subgen. Polypaecilum</taxon>
    </lineage>
</organism>
<name>A0A3A3A8X1_9EURO</name>
<feature type="compositionally biased region" description="Polar residues" evidence="3">
    <location>
        <begin position="1302"/>
        <end position="1336"/>
    </location>
</feature>
<feature type="compositionally biased region" description="Polar residues" evidence="3">
    <location>
        <begin position="149"/>
        <end position="162"/>
    </location>
</feature>
<feature type="region of interest" description="Disordered" evidence="3">
    <location>
        <begin position="804"/>
        <end position="954"/>
    </location>
</feature>